<dbReference type="AlphaFoldDB" id="A0A9X2W5N3"/>
<dbReference type="EMBL" id="JALHAP010000074">
    <property type="protein sequence ID" value="MCT4701520.1"/>
    <property type="molecule type" value="Genomic_DNA"/>
</dbReference>
<evidence type="ECO:0000259" key="1">
    <source>
        <dbReference type="Pfam" id="PF22479"/>
    </source>
</evidence>
<evidence type="ECO:0000313" key="3">
    <source>
        <dbReference type="Proteomes" id="UP001150641"/>
    </source>
</evidence>
<sequence>MSVAEIPLSADNQIFTIRLGSRQLRLRVMYRDEAGWILDLLETDDTPIINGIPLVTGADLLAPYKHLGLTGGLYVVSDDVAQEYPTKTNLGLRSHLYFATQY</sequence>
<comment type="caution">
    <text evidence="2">The sequence shown here is derived from an EMBL/GenBank/DDBJ whole genome shotgun (WGS) entry which is preliminary data.</text>
</comment>
<organism evidence="2 3">
    <name type="scientific">Dryocola boscaweniae</name>
    <dbReference type="NCBI Taxonomy" id="2925397"/>
    <lineage>
        <taxon>Bacteria</taxon>
        <taxon>Pseudomonadati</taxon>
        <taxon>Pseudomonadota</taxon>
        <taxon>Gammaproteobacteria</taxon>
        <taxon>Enterobacterales</taxon>
        <taxon>Enterobacteriaceae</taxon>
        <taxon>Dryocola</taxon>
    </lineage>
</organism>
<proteinExistence type="predicted"/>
<dbReference type="InterPro" id="IPR054252">
    <property type="entry name" value="Pam3_gp18"/>
</dbReference>
<dbReference type="RefSeq" id="WP_271122377.1">
    <property type="nucleotide sequence ID" value="NZ_JALHAN010000061.1"/>
</dbReference>
<name>A0A9X2W5N3_9ENTR</name>
<feature type="domain" description="Cyanophage baseplate Pam3 plug gp18" evidence="1">
    <location>
        <begin position="4"/>
        <end position="100"/>
    </location>
</feature>
<evidence type="ECO:0000313" key="2">
    <source>
        <dbReference type="EMBL" id="MCT4701520.1"/>
    </source>
</evidence>
<keyword evidence="3" id="KW-1185">Reference proteome</keyword>
<dbReference type="Proteomes" id="UP001150641">
    <property type="component" value="Unassembled WGS sequence"/>
</dbReference>
<protein>
    <recommendedName>
        <fullName evidence="1">Cyanophage baseplate Pam3 plug gp18 domain-containing protein</fullName>
    </recommendedName>
</protein>
<gene>
    <name evidence="2" type="ORF">MUA00_06850</name>
</gene>
<accession>A0A9X2W5N3</accession>
<reference evidence="2" key="1">
    <citation type="submission" date="2022-03" db="EMBL/GenBank/DDBJ databases">
        <title>Proposal of a novel genus Dryocolo and two novel species.</title>
        <authorList>
            <person name="Maddock D.W."/>
            <person name="Brady C.L."/>
            <person name="Denman S."/>
            <person name="Arnold D."/>
        </authorList>
    </citation>
    <scope>NUCLEOTIDE SEQUENCE</scope>
    <source>
        <strain evidence="2">H6W4</strain>
    </source>
</reference>
<dbReference type="Pfam" id="PF22479">
    <property type="entry name" value="Pam3_gp18"/>
    <property type="match status" value="1"/>
</dbReference>